<accession>A0A3G8QZL1</accession>
<evidence type="ECO:0000259" key="2">
    <source>
        <dbReference type="Pfam" id="PF26589"/>
    </source>
</evidence>
<keyword evidence="1" id="KW-1133">Transmembrane helix</keyword>
<dbReference type="InterPro" id="IPR058911">
    <property type="entry name" value="DUF8186_C"/>
</dbReference>
<dbReference type="Pfam" id="PF26591">
    <property type="entry name" value="DUF8186_C"/>
    <property type="match status" value="1"/>
</dbReference>
<feature type="domain" description="DUF8186" evidence="2">
    <location>
        <begin position="86"/>
        <end position="260"/>
    </location>
</feature>
<name>A0A3G8QZL1_9EURY</name>
<sequence length="555" mass="59988">MVAMLALTASATQATAHPPPSPEHGVNETTYCTLWAGDTDATNTSTLHARTANTTRGVCVVAAGTDIPLNAPPAAVEQWNRGDLHDFPITDSDQAIAPPTAPLSHGRFIKDAYTAIFAVQPSTRARLSPAAQPLYVASNGTLLGTVDSRVAVPPDDTTGSRRVYWSLVAHDIRETRVRVAGTMISNASGNHTPTLPYALQSSGSRSQELILEADITATLRKRVETCIARDVDGNCIKWENTITYPTETLTVQDQLEVVPYDLTISGYRAAYPNGDLGLVIYKNQPWLGYSLPNGDVHGVWRFYVARNEDWDTLVVRTESGETVQDSPLHPLQIAAYPIEPGPTASRRTVTILEAYGVTTTPPTLPPTVLLDILTDPYTSSYGLATRTKTTNHNLAAVTAYGIVRGVDVDAKPSDFAEIPINQSDLTVTVRQTTPETMTVRVQVQDAQTGAPINTAGREGYVVLADTRVNTSGNGTVTTTLPRTSGGIAARYEPGRWWTASPGYTGDSDVAYVHGTVLQALSVLYQLAIPVSLFLVGVFLIDRITGWRVWPPWRRV</sequence>
<organism evidence="5 6">
    <name type="scientific">Haloplanus aerogenes</name>
    <dbReference type="NCBI Taxonomy" id="660522"/>
    <lineage>
        <taxon>Archaea</taxon>
        <taxon>Methanobacteriati</taxon>
        <taxon>Methanobacteriota</taxon>
        <taxon>Stenosarchaea group</taxon>
        <taxon>Halobacteria</taxon>
        <taxon>Halobacteriales</taxon>
        <taxon>Haloferacaceae</taxon>
        <taxon>Haloplanus</taxon>
    </lineage>
</organism>
<dbReference type="EMBL" id="CP034145">
    <property type="protein sequence ID" value="AZH27151.1"/>
    <property type="molecule type" value="Genomic_DNA"/>
</dbReference>
<evidence type="ECO:0000256" key="1">
    <source>
        <dbReference type="SAM" id="Phobius"/>
    </source>
</evidence>
<dbReference type="Proteomes" id="UP000282007">
    <property type="component" value="Chromosome"/>
</dbReference>
<evidence type="ECO:0000259" key="3">
    <source>
        <dbReference type="Pfam" id="PF26590"/>
    </source>
</evidence>
<keyword evidence="1" id="KW-0812">Transmembrane</keyword>
<feature type="transmembrane region" description="Helical" evidence="1">
    <location>
        <begin position="522"/>
        <end position="540"/>
    </location>
</feature>
<dbReference type="InterPro" id="IPR058499">
    <property type="entry name" value="DUF8186"/>
</dbReference>
<protein>
    <submittedName>
        <fullName evidence="5">Uncharacterized protein</fullName>
    </submittedName>
</protein>
<feature type="domain" description="DUF8186" evidence="3">
    <location>
        <begin position="264"/>
        <end position="409"/>
    </location>
</feature>
<keyword evidence="1" id="KW-0472">Membrane</keyword>
<evidence type="ECO:0000313" key="5">
    <source>
        <dbReference type="EMBL" id="AZH27151.1"/>
    </source>
</evidence>
<dbReference type="Pfam" id="PF26590">
    <property type="entry name" value="DUF8186_M"/>
    <property type="match status" value="1"/>
</dbReference>
<keyword evidence="6" id="KW-1185">Reference proteome</keyword>
<feature type="domain" description="DUF8186" evidence="4">
    <location>
        <begin position="420"/>
        <end position="509"/>
    </location>
</feature>
<proteinExistence type="predicted"/>
<gene>
    <name evidence="5" type="ORF">DU502_05120</name>
</gene>
<reference evidence="5 6" key="1">
    <citation type="submission" date="2018-07" db="EMBL/GenBank/DDBJ databases">
        <title>Genome sequences of Haloplanus aerogenes JCM 16430T.</title>
        <authorList>
            <person name="Kim Y.B."/>
            <person name="Roh S.W."/>
        </authorList>
    </citation>
    <scope>NUCLEOTIDE SEQUENCE [LARGE SCALE GENOMIC DNA]</scope>
    <source>
        <strain evidence="5 6">JCM 16430</strain>
    </source>
</reference>
<evidence type="ECO:0000259" key="4">
    <source>
        <dbReference type="Pfam" id="PF26591"/>
    </source>
</evidence>
<dbReference type="AlphaFoldDB" id="A0A3G8QZL1"/>
<evidence type="ECO:0000313" key="6">
    <source>
        <dbReference type="Proteomes" id="UP000282007"/>
    </source>
</evidence>
<dbReference type="Pfam" id="PF26589">
    <property type="entry name" value="DUF8186"/>
    <property type="match status" value="1"/>
</dbReference>
<dbReference type="KEGG" id="haer:DU502_05120"/>
<dbReference type="InterPro" id="IPR058910">
    <property type="entry name" value="DUF8186_M"/>
</dbReference>